<dbReference type="RefSeq" id="WP_203675893.1">
    <property type="nucleotide sequence ID" value="NZ_BOMW01000001.1"/>
</dbReference>
<organism evidence="4 5">
    <name type="scientific">Actinoplanes siamensis</name>
    <dbReference type="NCBI Taxonomy" id="1223317"/>
    <lineage>
        <taxon>Bacteria</taxon>
        <taxon>Bacillati</taxon>
        <taxon>Actinomycetota</taxon>
        <taxon>Actinomycetes</taxon>
        <taxon>Micromonosporales</taxon>
        <taxon>Micromonosporaceae</taxon>
        <taxon>Actinoplanes</taxon>
    </lineage>
</organism>
<dbReference type="InterPro" id="IPR000182">
    <property type="entry name" value="GNAT_dom"/>
</dbReference>
<evidence type="ECO:0000259" key="3">
    <source>
        <dbReference type="PROSITE" id="PS51186"/>
    </source>
</evidence>
<dbReference type="PANTHER" id="PTHR43877">
    <property type="entry name" value="AMINOALKYLPHOSPHONATE N-ACETYLTRANSFERASE-RELATED-RELATED"/>
    <property type="match status" value="1"/>
</dbReference>
<dbReference type="AlphaFoldDB" id="A0A919K7M7"/>
<dbReference type="InterPro" id="IPR016181">
    <property type="entry name" value="Acyl_CoA_acyltransferase"/>
</dbReference>
<dbReference type="PROSITE" id="PS51186">
    <property type="entry name" value="GNAT"/>
    <property type="match status" value="1"/>
</dbReference>
<keyword evidence="5" id="KW-1185">Reference proteome</keyword>
<evidence type="ECO:0000313" key="4">
    <source>
        <dbReference type="EMBL" id="GIF02467.1"/>
    </source>
</evidence>
<feature type="domain" description="N-acetyltransferase" evidence="3">
    <location>
        <begin position="3"/>
        <end position="141"/>
    </location>
</feature>
<sequence length="159" mass="17651">MTTSVRPAGPGDDAFLQATLSDAFGSTMMAVHDELLDARGDAAAVADRDGRPVGLLTWRDDGRGGWEIVSLAAVEQRSGAGTALLEWFREHARRHRITRLWLITTNENSTALRFYQRRGFDLVRLDRDAVTRARELKPSIPATGDGISIRHELELELLL</sequence>
<comment type="caution">
    <text evidence="4">The sequence shown here is derived from an EMBL/GenBank/DDBJ whole genome shotgun (WGS) entry which is preliminary data.</text>
</comment>
<dbReference type="SUPFAM" id="SSF55729">
    <property type="entry name" value="Acyl-CoA N-acyltransferases (Nat)"/>
    <property type="match status" value="1"/>
</dbReference>
<keyword evidence="2" id="KW-0012">Acyltransferase</keyword>
<keyword evidence="1" id="KW-0808">Transferase</keyword>
<dbReference type="Pfam" id="PF00583">
    <property type="entry name" value="Acetyltransf_1"/>
    <property type="match status" value="1"/>
</dbReference>
<name>A0A919K7M7_9ACTN</name>
<proteinExistence type="predicted"/>
<evidence type="ECO:0000313" key="5">
    <source>
        <dbReference type="Proteomes" id="UP000629619"/>
    </source>
</evidence>
<evidence type="ECO:0000256" key="2">
    <source>
        <dbReference type="ARBA" id="ARBA00023315"/>
    </source>
</evidence>
<dbReference type="CDD" id="cd04301">
    <property type="entry name" value="NAT_SF"/>
    <property type="match status" value="1"/>
</dbReference>
<dbReference type="GO" id="GO:0016747">
    <property type="term" value="F:acyltransferase activity, transferring groups other than amino-acyl groups"/>
    <property type="evidence" value="ECO:0007669"/>
    <property type="project" value="InterPro"/>
</dbReference>
<protein>
    <submittedName>
        <fullName evidence="4">N-acetyltransferase</fullName>
    </submittedName>
</protein>
<gene>
    <name evidence="4" type="ORF">Asi03nite_00050</name>
</gene>
<reference evidence="4" key="1">
    <citation type="submission" date="2021-01" db="EMBL/GenBank/DDBJ databases">
        <title>Whole genome shotgun sequence of Actinoplanes siamensis NBRC 109076.</title>
        <authorList>
            <person name="Komaki H."/>
            <person name="Tamura T."/>
        </authorList>
    </citation>
    <scope>NUCLEOTIDE SEQUENCE</scope>
    <source>
        <strain evidence="4">NBRC 109076</strain>
    </source>
</reference>
<dbReference type="InterPro" id="IPR050832">
    <property type="entry name" value="Bact_Acetyltransf"/>
</dbReference>
<dbReference type="EMBL" id="BOMW01000001">
    <property type="protein sequence ID" value="GIF02467.1"/>
    <property type="molecule type" value="Genomic_DNA"/>
</dbReference>
<accession>A0A919K7M7</accession>
<dbReference type="Proteomes" id="UP000629619">
    <property type="component" value="Unassembled WGS sequence"/>
</dbReference>
<evidence type="ECO:0000256" key="1">
    <source>
        <dbReference type="ARBA" id="ARBA00022679"/>
    </source>
</evidence>
<dbReference type="Gene3D" id="3.40.630.30">
    <property type="match status" value="1"/>
</dbReference>